<proteinExistence type="predicted"/>
<accession>A0A3S9HPF5</accession>
<feature type="chain" id="PRO_5019052464" evidence="1">
    <location>
        <begin position="20"/>
        <end position="142"/>
    </location>
</feature>
<dbReference type="EMBL" id="CP034464">
    <property type="protein sequence ID" value="AZP13964.1"/>
    <property type="molecule type" value="Genomic_DNA"/>
</dbReference>
<feature type="signal peptide" evidence="1">
    <location>
        <begin position="1"/>
        <end position="19"/>
    </location>
</feature>
<gene>
    <name evidence="2" type="ORF">EJN92_19375</name>
</gene>
<dbReference type="RefSeq" id="WP_126129333.1">
    <property type="nucleotide sequence ID" value="NZ_CP034464.1"/>
</dbReference>
<dbReference type="Proteomes" id="UP000275663">
    <property type="component" value="Chromosome"/>
</dbReference>
<keyword evidence="3" id="KW-1185">Reference proteome</keyword>
<dbReference type="AlphaFoldDB" id="A0A3S9HPF5"/>
<keyword evidence="1" id="KW-0732">Signal</keyword>
<dbReference type="OrthoDB" id="8759851at2"/>
<organism evidence="2 3">
    <name type="scientific">Undibacterium parvum</name>
    <dbReference type="NCBI Taxonomy" id="401471"/>
    <lineage>
        <taxon>Bacteria</taxon>
        <taxon>Pseudomonadati</taxon>
        <taxon>Pseudomonadota</taxon>
        <taxon>Betaproteobacteria</taxon>
        <taxon>Burkholderiales</taxon>
        <taxon>Oxalobacteraceae</taxon>
        <taxon>Undibacterium</taxon>
    </lineage>
</organism>
<evidence type="ECO:0000313" key="2">
    <source>
        <dbReference type="EMBL" id="AZP13964.1"/>
    </source>
</evidence>
<evidence type="ECO:0000313" key="3">
    <source>
        <dbReference type="Proteomes" id="UP000275663"/>
    </source>
</evidence>
<evidence type="ECO:0000256" key="1">
    <source>
        <dbReference type="SAM" id="SignalP"/>
    </source>
</evidence>
<reference evidence="2 3" key="1">
    <citation type="journal article" date="2011" name="Int. J. Syst. Evol. Microbiol.">
        <title>Description of Undibacterium oligocarboniphilum sp. nov., isolated from purified water, and Undibacterium pigrum strain CCUG 49012 as the type strain of Undibacterium parvum sp. nov., and emended descriptions of the genus Undibacterium and the species Undibacterium pigrum.</title>
        <authorList>
            <person name="Eder W."/>
            <person name="Wanner G."/>
            <person name="Ludwig W."/>
            <person name="Busse H.J."/>
            <person name="Ziemke-Kageler F."/>
            <person name="Lang E."/>
        </authorList>
    </citation>
    <scope>NUCLEOTIDE SEQUENCE [LARGE SCALE GENOMIC DNA]</scope>
    <source>
        <strain evidence="2 3">DSM 23061</strain>
    </source>
</reference>
<name>A0A3S9HPF5_9BURK</name>
<dbReference type="KEGG" id="upv:EJN92_19375"/>
<protein>
    <submittedName>
        <fullName evidence="2">Uncharacterized protein</fullName>
    </submittedName>
</protein>
<sequence>MKKLIAISVLSALSFAAYAQTSSDVATVEISGDKNINLPSKIYRMDSDEFYKFRGSYFLSNGMTLSLFERGRAMFARIDNQDRHQIVASASNAFVAKDLQLKMRIDLADNGEVSGELTYVVPSQLNAENQVTKQKLVTAVFP</sequence>